<sequence>MWVLISNFKLAYNLLRRPDGTFNRDLAEFLDRKVPANANPMDGVFSFDVIVDRETNLLTRIYRPAEGEERPVSILELEKPVSSEVVSVIIFFHGGGRGAETGSFWVVHAAVRADVQTVATSSRLDAIESVYGVSVVRNLIEIEASDDFFKMHGYMSNANYVQRKSEWCFSSMVYMNCTNIAFKILKVFLY</sequence>
<accession>A0A8T0JHW4</accession>
<comment type="caution">
    <text evidence="1">The sequence shown here is derived from an EMBL/GenBank/DDBJ whole genome shotgun (WGS) entry which is preliminary data.</text>
</comment>
<dbReference type="SUPFAM" id="SSF53474">
    <property type="entry name" value="alpha/beta-Hydrolases"/>
    <property type="match status" value="1"/>
</dbReference>
<organism evidence="1 2">
    <name type="scientific">Phaseolus angularis</name>
    <name type="common">Azuki bean</name>
    <name type="synonym">Vigna angularis</name>
    <dbReference type="NCBI Taxonomy" id="3914"/>
    <lineage>
        <taxon>Eukaryota</taxon>
        <taxon>Viridiplantae</taxon>
        <taxon>Streptophyta</taxon>
        <taxon>Embryophyta</taxon>
        <taxon>Tracheophyta</taxon>
        <taxon>Spermatophyta</taxon>
        <taxon>Magnoliopsida</taxon>
        <taxon>eudicotyledons</taxon>
        <taxon>Gunneridae</taxon>
        <taxon>Pentapetalae</taxon>
        <taxon>rosids</taxon>
        <taxon>fabids</taxon>
        <taxon>Fabales</taxon>
        <taxon>Fabaceae</taxon>
        <taxon>Papilionoideae</taxon>
        <taxon>50 kb inversion clade</taxon>
        <taxon>NPAAA clade</taxon>
        <taxon>indigoferoid/millettioid clade</taxon>
        <taxon>Phaseoleae</taxon>
        <taxon>Vigna</taxon>
    </lineage>
</organism>
<reference evidence="1 2" key="1">
    <citation type="submission" date="2020-05" db="EMBL/GenBank/DDBJ databases">
        <title>Vigna angularis (adzuki bean) Var. LongXiaoDou No. 4 denovo assembly.</title>
        <authorList>
            <person name="Xiang H."/>
        </authorList>
    </citation>
    <scope>NUCLEOTIDE SEQUENCE [LARGE SCALE GENOMIC DNA]</scope>
    <source>
        <tissue evidence="1">Leaf</tissue>
    </source>
</reference>
<dbReference type="InterPro" id="IPR029058">
    <property type="entry name" value="AB_hydrolase_fold"/>
</dbReference>
<evidence type="ECO:0000313" key="1">
    <source>
        <dbReference type="EMBL" id="KAG2372134.1"/>
    </source>
</evidence>
<evidence type="ECO:0000313" key="2">
    <source>
        <dbReference type="Proteomes" id="UP000743370"/>
    </source>
</evidence>
<dbReference type="AlphaFoldDB" id="A0A8T0JHW4"/>
<dbReference type="Proteomes" id="UP000743370">
    <property type="component" value="Unassembled WGS sequence"/>
</dbReference>
<dbReference type="EMBL" id="JABFOF010000011">
    <property type="protein sequence ID" value="KAG2372134.1"/>
    <property type="molecule type" value="Genomic_DNA"/>
</dbReference>
<proteinExistence type="predicted"/>
<protein>
    <submittedName>
        <fullName evidence="1">Gibberellin receptor</fullName>
    </submittedName>
</protein>
<name>A0A8T0JHW4_PHAAN</name>
<gene>
    <name evidence="1" type="ORF">HKW66_Vig0209980</name>
</gene>
<keyword evidence="1" id="KW-0675">Receptor</keyword>
<dbReference type="Gene3D" id="3.40.50.1820">
    <property type="entry name" value="alpha/beta hydrolase"/>
    <property type="match status" value="1"/>
</dbReference>